<dbReference type="HOGENOM" id="CLU_048478_0_2_7"/>
<sequence length="319" mass="35184">MTIIHIIQVPIPYPVKWVNCYYFEDSIPTLIDTGLNLPECYESLVEGIRNSGGAASGLRRVVATHGHMDHAGLAGKLRDLSGAEILVHADDQTKLLTDKETIESKIAAFDRILLETGCPEEKRAEALEPLSERFSTFMSHAAECVPLNGGESIQFDDFNLRVLHTPGHSPGSTCLLNEANGDLFSGDSLIDELYVDPSSSMEPLSTHLASLDMLVHLPVRRVYPGHGSSYANFKNRIKRIRQYHDRRTAKVKEILQNSEAPQSPYAIASRLFGVEQGIDLLWAVSSVRFHLERLESIGEAVRISAGNSAYNYVPAVANS</sequence>
<dbReference type="SUPFAM" id="SSF56281">
    <property type="entry name" value="Metallo-hydrolase/oxidoreductase"/>
    <property type="match status" value="1"/>
</dbReference>
<dbReference type="RefSeq" id="WP_014809578.1">
    <property type="nucleotide sequence ID" value="NC_018025.1"/>
</dbReference>
<dbReference type="STRING" id="706587.Desti_1721"/>
<name>I4C4E0_DESTA</name>
<evidence type="ECO:0000313" key="2">
    <source>
        <dbReference type="EMBL" id="AFM24431.1"/>
    </source>
</evidence>
<dbReference type="InterPro" id="IPR050662">
    <property type="entry name" value="Sec-metab_biosynth-thioest"/>
</dbReference>
<keyword evidence="3" id="KW-1185">Reference proteome</keyword>
<proteinExistence type="predicted"/>
<dbReference type="GO" id="GO:0016787">
    <property type="term" value="F:hydrolase activity"/>
    <property type="evidence" value="ECO:0007669"/>
    <property type="project" value="UniProtKB-KW"/>
</dbReference>
<gene>
    <name evidence="2" type="ordered locus">Desti_1721</name>
</gene>
<dbReference type="Pfam" id="PF00753">
    <property type="entry name" value="Lactamase_B"/>
    <property type="match status" value="1"/>
</dbReference>
<dbReference type="PANTHER" id="PTHR23131">
    <property type="entry name" value="ENDORIBONUCLEASE LACTB2"/>
    <property type="match status" value="1"/>
</dbReference>
<evidence type="ECO:0000313" key="3">
    <source>
        <dbReference type="Proteomes" id="UP000006055"/>
    </source>
</evidence>
<dbReference type="PANTHER" id="PTHR23131:SF4">
    <property type="entry name" value="METALLO-BETA-LACTAMASE SUPERFAMILY POTEIN"/>
    <property type="match status" value="1"/>
</dbReference>
<dbReference type="Gene3D" id="3.60.15.10">
    <property type="entry name" value="Ribonuclease Z/Hydroxyacylglutathione hydrolase-like"/>
    <property type="match status" value="1"/>
</dbReference>
<keyword evidence="2" id="KW-0378">Hydrolase</keyword>
<dbReference type="eggNOG" id="COG0491">
    <property type="taxonomic scope" value="Bacteria"/>
</dbReference>
<protein>
    <submittedName>
        <fullName evidence="2">Zn-dependent hydrolase, glyoxylase</fullName>
    </submittedName>
</protein>
<dbReference type="SMART" id="SM00849">
    <property type="entry name" value="Lactamase_B"/>
    <property type="match status" value="1"/>
</dbReference>
<dbReference type="KEGG" id="dti:Desti_1721"/>
<dbReference type="InterPro" id="IPR001279">
    <property type="entry name" value="Metallo-B-lactamas"/>
</dbReference>
<dbReference type="AlphaFoldDB" id="I4C4E0"/>
<feature type="domain" description="Metallo-beta-lactamase" evidence="1">
    <location>
        <begin position="17"/>
        <end position="226"/>
    </location>
</feature>
<dbReference type="Proteomes" id="UP000006055">
    <property type="component" value="Chromosome"/>
</dbReference>
<reference evidence="3" key="1">
    <citation type="submission" date="2012-06" db="EMBL/GenBank/DDBJ databases">
        <title>Complete sequence of chromosome of Desulfomonile tiedjei DSM 6799.</title>
        <authorList>
            <person name="Lucas S."/>
            <person name="Copeland A."/>
            <person name="Lapidus A."/>
            <person name="Glavina del Rio T."/>
            <person name="Dalin E."/>
            <person name="Tice H."/>
            <person name="Bruce D."/>
            <person name="Goodwin L."/>
            <person name="Pitluck S."/>
            <person name="Peters L."/>
            <person name="Ovchinnikova G."/>
            <person name="Zeytun A."/>
            <person name="Lu M."/>
            <person name="Kyrpides N."/>
            <person name="Mavromatis K."/>
            <person name="Ivanova N."/>
            <person name="Brettin T."/>
            <person name="Detter J.C."/>
            <person name="Han C."/>
            <person name="Larimer F."/>
            <person name="Land M."/>
            <person name="Hauser L."/>
            <person name="Markowitz V."/>
            <person name="Cheng J.-F."/>
            <person name="Hugenholtz P."/>
            <person name="Woyke T."/>
            <person name="Wu D."/>
            <person name="Spring S."/>
            <person name="Schroeder M."/>
            <person name="Brambilla E."/>
            <person name="Klenk H.-P."/>
            <person name="Eisen J.A."/>
        </authorList>
    </citation>
    <scope>NUCLEOTIDE SEQUENCE [LARGE SCALE GENOMIC DNA]</scope>
    <source>
        <strain evidence="3">ATCC 49306 / DSM 6799 / DCB-1</strain>
    </source>
</reference>
<accession>I4C4E0</accession>
<dbReference type="EMBL" id="CP003360">
    <property type="protein sequence ID" value="AFM24431.1"/>
    <property type="molecule type" value="Genomic_DNA"/>
</dbReference>
<evidence type="ECO:0000259" key="1">
    <source>
        <dbReference type="SMART" id="SM00849"/>
    </source>
</evidence>
<organism evidence="2 3">
    <name type="scientific">Desulfomonile tiedjei (strain ATCC 49306 / DSM 6799 / DCB-1)</name>
    <dbReference type="NCBI Taxonomy" id="706587"/>
    <lineage>
        <taxon>Bacteria</taxon>
        <taxon>Pseudomonadati</taxon>
        <taxon>Thermodesulfobacteriota</taxon>
        <taxon>Desulfomonilia</taxon>
        <taxon>Desulfomonilales</taxon>
        <taxon>Desulfomonilaceae</taxon>
        <taxon>Desulfomonile</taxon>
    </lineage>
</organism>
<dbReference type="InterPro" id="IPR036866">
    <property type="entry name" value="RibonucZ/Hydroxyglut_hydro"/>
</dbReference>
<dbReference type="OrthoDB" id="9802248at2"/>